<feature type="region of interest" description="Disordered" evidence="1">
    <location>
        <begin position="1"/>
        <end position="441"/>
    </location>
</feature>
<feature type="compositionally biased region" description="Basic and acidic residues" evidence="1">
    <location>
        <begin position="481"/>
        <end position="492"/>
    </location>
</feature>
<sequence length="843" mass="92836">MQQREQIDRTESQDEEDSIISDTRTISKRRTSGTRDNDSKRDEATPTRSKEIIHSHDPERRSSQSNRSGALWRSRAPDNLEYQTVSGSAEEQRSIPQQHQVYSDDGPFVRRRVSNIRITEDPSHIDSNTGPDGSGVRTDQQMDDYRMRPQDSTPMMQERGLSSPPSIRQDVSMKYRGAPAQSRHGAPSQLPESVSMAIDTTFCRPPGQDHSGVHKSDAPSETSYMHPSGAQLPGNRDESRRGSGPGMYRDTTLESPTLYEPQGSASSQRPARESQPMPQYFSKEHPKAPHLSRSQPFAARSAASDPPYAYIPPRQGYDAAGGQRPIDYGALTPYADDHHRRSLSSNPYEREHPSKLQTGSSFQHSLDPHQPPSLQHPSHIARDQYSEGHAHVNQESSSTRPRHPNHLDLYSRPQQPIAPHPLSHEKYPESGDLVPKRGIQSTGSIQYLPAYQEGTASDQRRYGIHTYPSYTSAPSAQSSHGSKDLASNRRESLASLSPRQSSFRAQSMPHFPQATPLPAKAYSQLNDSIPAGARGQDLFHHDRGSDGASRHSVHTASNYQGHQDGQAQAMHGLGSGNGHYTRGSPTAPYSGHPHEPTVQRPTSVDYGQESRSSYGHGRSISSSTPSRAPYPPSSSSVANQQTRMDIRQGASSSGTVGMGPNRGLADYDSYDNMQVSQYNNTQPAPQGSESMIYEEGGGPSRGHEHDFGRRTGPSPPTSHLYPSNASNGHGPPSTQQSHPTYPPQGHYSYQHYEISPSTHVHAHPLGLQPPQSLSSQHQLHGHSQPHAGNGQTGQILGQHNHFQDYPAQHPPQYQHQPLHLHGTNPHGYPYAVSQGEEAIRSRS</sequence>
<evidence type="ECO:0000256" key="1">
    <source>
        <dbReference type="SAM" id="MobiDB-lite"/>
    </source>
</evidence>
<gene>
    <name evidence="2" type="ORF">BCR41DRAFT_236041</name>
</gene>
<dbReference type="InParanoid" id="A0A1Y2GV18"/>
<feature type="compositionally biased region" description="Basic and acidic residues" evidence="1">
    <location>
        <begin position="1"/>
        <end position="12"/>
    </location>
</feature>
<reference evidence="2 3" key="1">
    <citation type="submission" date="2016-07" db="EMBL/GenBank/DDBJ databases">
        <title>Pervasive Adenine N6-methylation of Active Genes in Fungi.</title>
        <authorList>
            <consortium name="DOE Joint Genome Institute"/>
            <person name="Mondo S.J."/>
            <person name="Dannebaum R.O."/>
            <person name="Kuo R.C."/>
            <person name="Labutti K."/>
            <person name="Haridas S."/>
            <person name="Kuo A."/>
            <person name="Salamov A."/>
            <person name="Ahrendt S.R."/>
            <person name="Lipzen A."/>
            <person name="Sullivan W."/>
            <person name="Andreopoulos W.B."/>
            <person name="Clum A."/>
            <person name="Lindquist E."/>
            <person name="Daum C."/>
            <person name="Ramamoorthy G.K."/>
            <person name="Gryganskyi A."/>
            <person name="Culley D."/>
            <person name="Magnuson J.K."/>
            <person name="James T.Y."/>
            <person name="O'Malley M.A."/>
            <person name="Stajich J.E."/>
            <person name="Spatafora J.W."/>
            <person name="Visel A."/>
            <person name="Grigoriev I.V."/>
        </authorList>
    </citation>
    <scope>NUCLEOTIDE SEQUENCE [LARGE SCALE GENOMIC DNA]</scope>
    <source>
        <strain evidence="2 3">NRRL 3116</strain>
    </source>
</reference>
<feature type="compositionally biased region" description="Basic and acidic residues" evidence="1">
    <location>
        <begin position="33"/>
        <end position="62"/>
    </location>
</feature>
<feature type="region of interest" description="Disordered" evidence="1">
    <location>
        <begin position="528"/>
        <end position="843"/>
    </location>
</feature>
<proteinExistence type="predicted"/>
<feature type="compositionally biased region" description="Low complexity" evidence="1">
    <location>
        <begin position="805"/>
        <end position="821"/>
    </location>
</feature>
<feature type="compositionally biased region" description="Basic and acidic residues" evidence="1">
    <location>
        <begin position="537"/>
        <end position="549"/>
    </location>
</feature>
<comment type="caution">
    <text evidence="2">The sequence shown here is derived from an EMBL/GenBank/DDBJ whole genome shotgun (WGS) entry which is preliminary data.</text>
</comment>
<keyword evidence="3" id="KW-1185">Reference proteome</keyword>
<feature type="compositionally biased region" description="Polar residues" evidence="1">
    <location>
        <begin position="671"/>
        <end position="689"/>
    </location>
</feature>
<feature type="compositionally biased region" description="Polar residues" evidence="1">
    <location>
        <begin position="554"/>
        <end position="566"/>
    </location>
</feature>
<name>A0A1Y2GV18_9FUNG</name>
<dbReference type="RefSeq" id="XP_021883882.1">
    <property type="nucleotide sequence ID" value="XM_022020104.1"/>
</dbReference>
<feature type="compositionally biased region" description="Polar residues" evidence="1">
    <location>
        <begin position="81"/>
        <end position="101"/>
    </location>
</feature>
<feature type="compositionally biased region" description="Polar residues" evidence="1">
    <location>
        <begin position="720"/>
        <end position="739"/>
    </location>
</feature>
<feature type="compositionally biased region" description="Low complexity" evidence="1">
    <location>
        <begin position="763"/>
        <end position="786"/>
    </location>
</feature>
<protein>
    <submittedName>
        <fullName evidence="2">Uncharacterized protein</fullName>
    </submittedName>
</protein>
<feature type="compositionally biased region" description="Low complexity" evidence="1">
    <location>
        <begin position="610"/>
        <end position="627"/>
    </location>
</feature>
<evidence type="ECO:0000313" key="3">
    <source>
        <dbReference type="Proteomes" id="UP000193648"/>
    </source>
</evidence>
<evidence type="ECO:0000313" key="2">
    <source>
        <dbReference type="EMBL" id="ORZ24901.1"/>
    </source>
</evidence>
<accession>A0A1Y2GV18</accession>
<feature type="compositionally biased region" description="Polar residues" evidence="1">
    <location>
        <begin position="494"/>
        <end position="505"/>
    </location>
</feature>
<organism evidence="2 3">
    <name type="scientific">Lobosporangium transversale</name>
    <dbReference type="NCBI Taxonomy" id="64571"/>
    <lineage>
        <taxon>Eukaryota</taxon>
        <taxon>Fungi</taxon>
        <taxon>Fungi incertae sedis</taxon>
        <taxon>Mucoromycota</taxon>
        <taxon>Mortierellomycotina</taxon>
        <taxon>Mortierellomycetes</taxon>
        <taxon>Mortierellales</taxon>
        <taxon>Mortierellaceae</taxon>
        <taxon>Lobosporangium</taxon>
    </lineage>
</organism>
<dbReference type="EMBL" id="MCFF01000008">
    <property type="protein sequence ID" value="ORZ24901.1"/>
    <property type="molecule type" value="Genomic_DNA"/>
</dbReference>
<dbReference type="Proteomes" id="UP000193648">
    <property type="component" value="Unassembled WGS sequence"/>
</dbReference>
<dbReference type="GeneID" id="33561948"/>
<feature type="compositionally biased region" description="Basic and acidic residues" evidence="1">
    <location>
        <begin position="380"/>
        <end position="392"/>
    </location>
</feature>
<feature type="compositionally biased region" description="Polar residues" evidence="1">
    <location>
        <begin position="468"/>
        <end position="480"/>
    </location>
</feature>
<feature type="compositionally biased region" description="Polar residues" evidence="1">
    <location>
        <begin position="637"/>
        <end position="655"/>
    </location>
</feature>
<dbReference type="AlphaFoldDB" id="A0A1Y2GV18"/>
<feature type="region of interest" description="Disordered" evidence="1">
    <location>
        <begin position="465"/>
        <end position="516"/>
    </location>
</feature>
<dbReference type="OrthoDB" id="5599552at2759"/>
<feature type="compositionally biased region" description="Polar residues" evidence="1">
    <location>
        <begin position="355"/>
        <end position="364"/>
    </location>
</feature>